<gene>
    <name evidence="1" type="ORF">GRI47_02810</name>
</gene>
<dbReference type="OrthoDB" id="283514at2"/>
<dbReference type="PANTHER" id="PTHR40045">
    <property type="entry name" value="YCGG FAMILY PROTEIN"/>
    <property type="match status" value="1"/>
</dbReference>
<organism evidence="1 2">
    <name type="scientific">Qipengyuania pelagi</name>
    <dbReference type="NCBI Taxonomy" id="994320"/>
    <lineage>
        <taxon>Bacteria</taxon>
        <taxon>Pseudomonadati</taxon>
        <taxon>Pseudomonadota</taxon>
        <taxon>Alphaproteobacteria</taxon>
        <taxon>Sphingomonadales</taxon>
        <taxon>Erythrobacteraceae</taxon>
        <taxon>Qipengyuania</taxon>
    </lineage>
</organism>
<dbReference type="AlphaFoldDB" id="A0A844Y5Z1"/>
<evidence type="ECO:0000313" key="1">
    <source>
        <dbReference type="EMBL" id="MXO52939.1"/>
    </source>
</evidence>
<dbReference type="RefSeq" id="WP_160659854.1">
    <property type="nucleotide sequence ID" value="NZ_BAABDV010000001.1"/>
</dbReference>
<dbReference type="NCBIfam" id="NF041366">
    <property type="entry name" value="GntA_guanitoxin"/>
    <property type="match status" value="1"/>
</dbReference>
<dbReference type="Proteomes" id="UP000430272">
    <property type="component" value="Unassembled WGS sequence"/>
</dbReference>
<protein>
    <submittedName>
        <fullName evidence="1">YqcI/YcgG family protein</fullName>
    </submittedName>
</protein>
<reference evidence="1 2" key="1">
    <citation type="submission" date="2019-12" db="EMBL/GenBank/DDBJ databases">
        <title>Genomic-based taxomic classification of the family Erythrobacteraceae.</title>
        <authorList>
            <person name="Xu L."/>
        </authorList>
    </citation>
    <scope>NUCLEOTIDE SEQUENCE [LARGE SCALE GENOMIC DNA]</scope>
    <source>
        <strain evidence="1 2">JCM 17468</strain>
    </source>
</reference>
<comment type="caution">
    <text evidence="1">The sequence shown here is derived from an EMBL/GenBank/DDBJ whole genome shotgun (WGS) entry which is preliminary data.</text>
</comment>
<keyword evidence="2" id="KW-1185">Reference proteome</keyword>
<name>A0A844Y5Z1_9SPHN</name>
<sequence>MTLTLDRAASDTIGEPDSIEAAFKAFIEAADFPCVGAKSASARGNLTMVRARDLRSGWNDLEVHEQLLDWAAAHGEDDGALHSFAVLFQGPDNLDEDAFERLMWERIQSFADKDAWLGQRYAGTVSRDPQDPHFALSFGGKAFFAVGLHPHASRPARRFAHPAIVFNPHDQFERLRDQNRYGRMREAIMARDAKLAGSTNPMLADHGDASAAPQYSGRLVGEDWKCPFRDKRS</sequence>
<proteinExistence type="predicted"/>
<dbReference type="InterPro" id="IPR014988">
    <property type="entry name" value="Uncharacterised_YqcI/YcgG"/>
</dbReference>
<dbReference type="PANTHER" id="PTHR40045:SF1">
    <property type="entry name" value="YQCI_YCGG FAMILY PROTEIN"/>
    <property type="match status" value="1"/>
</dbReference>
<dbReference type="Pfam" id="PF08892">
    <property type="entry name" value="YqcI_YcgG"/>
    <property type="match status" value="1"/>
</dbReference>
<accession>A0A844Y5Z1</accession>
<dbReference type="EMBL" id="WTYD01000001">
    <property type="protein sequence ID" value="MXO52939.1"/>
    <property type="molecule type" value="Genomic_DNA"/>
</dbReference>
<evidence type="ECO:0000313" key="2">
    <source>
        <dbReference type="Proteomes" id="UP000430272"/>
    </source>
</evidence>